<dbReference type="Proteomes" id="UP000321947">
    <property type="component" value="Unassembled WGS sequence"/>
</dbReference>
<comment type="caution">
    <text evidence="2">The sequence shown here is derived from an EMBL/GenBank/DDBJ whole genome shotgun (WGS) entry which is preliminary data.</text>
</comment>
<proteinExistence type="predicted"/>
<organism evidence="2 3">
    <name type="scientific">Cucumis melo var. makuwa</name>
    <name type="common">Oriental melon</name>
    <dbReference type="NCBI Taxonomy" id="1194695"/>
    <lineage>
        <taxon>Eukaryota</taxon>
        <taxon>Viridiplantae</taxon>
        <taxon>Streptophyta</taxon>
        <taxon>Embryophyta</taxon>
        <taxon>Tracheophyta</taxon>
        <taxon>Spermatophyta</taxon>
        <taxon>Magnoliopsida</taxon>
        <taxon>eudicotyledons</taxon>
        <taxon>Gunneridae</taxon>
        <taxon>Pentapetalae</taxon>
        <taxon>rosids</taxon>
        <taxon>fabids</taxon>
        <taxon>Cucurbitales</taxon>
        <taxon>Cucurbitaceae</taxon>
        <taxon>Benincaseae</taxon>
        <taxon>Cucumis</taxon>
    </lineage>
</organism>
<dbReference type="EMBL" id="SSTD01004586">
    <property type="protein sequence ID" value="TYK23266.1"/>
    <property type="molecule type" value="Genomic_DNA"/>
</dbReference>
<name>A0A5D3DI10_CUCMM</name>
<reference evidence="2 3" key="1">
    <citation type="submission" date="2019-08" db="EMBL/GenBank/DDBJ databases">
        <title>Draft genome sequences of two oriental melons (Cucumis melo L. var makuwa).</title>
        <authorList>
            <person name="Kwon S.-Y."/>
        </authorList>
    </citation>
    <scope>NUCLEOTIDE SEQUENCE [LARGE SCALE GENOMIC DNA]</scope>
    <source>
        <strain evidence="3">cv. Chang Bougi</strain>
        <tissue evidence="2">Leaf</tissue>
    </source>
</reference>
<feature type="compositionally biased region" description="Low complexity" evidence="1">
    <location>
        <begin position="1"/>
        <end position="10"/>
    </location>
</feature>
<accession>A0A5D3DI10</accession>
<dbReference type="AlphaFoldDB" id="A0A5D3DI10"/>
<protein>
    <submittedName>
        <fullName evidence="2">Uncharacterized protein</fullName>
    </submittedName>
</protein>
<evidence type="ECO:0000256" key="1">
    <source>
        <dbReference type="SAM" id="MobiDB-lite"/>
    </source>
</evidence>
<feature type="region of interest" description="Disordered" evidence="1">
    <location>
        <begin position="1"/>
        <end position="30"/>
    </location>
</feature>
<evidence type="ECO:0000313" key="2">
    <source>
        <dbReference type="EMBL" id="TYK23266.1"/>
    </source>
</evidence>
<gene>
    <name evidence="2" type="ORF">E5676_scaffold142G003190</name>
</gene>
<sequence length="162" mass="18931">MANNNNLNRNVPLESNERNDYRNQNIDNDENEAQVNAYPIREFASLNMYDFIPDIIYPAFANTRFEMKHVMLQMIQTAGNLVVIQAKICMLIPRTFIQHDEANKWVGTLENKATQGTVDVAVTRTGELMSKMYTQIKDTLDSMSRNHKKWEDNNFGLHYRKR</sequence>
<evidence type="ECO:0000313" key="3">
    <source>
        <dbReference type="Proteomes" id="UP000321947"/>
    </source>
</evidence>